<organism evidence="3 4">
    <name type="scientific">Acetobacter cerevisiae</name>
    <dbReference type="NCBI Taxonomy" id="178900"/>
    <lineage>
        <taxon>Bacteria</taxon>
        <taxon>Pseudomonadati</taxon>
        <taxon>Pseudomonadota</taxon>
        <taxon>Alphaproteobacteria</taxon>
        <taxon>Acetobacterales</taxon>
        <taxon>Acetobacteraceae</taxon>
        <taxon>Acetobacter</taxon>
    </lineage>
</organism>
<proteinExistence type="predicted"/>
<reference evidence="3 4" key="1">
    <citation type="submission" date="2015-06" db="EMBL/GenBank/DDBJ databases">
        <title>Improved classification and identification of acetic acid bacteria using matrix-assisted laser desorption/ionization time-of-flight mass spectrometry; Gluconobacter nephelii and Gluconobacter uchimurae are later heterotypic synonyms of Gluconobacter japonicus and Gluconobacter oxydans, respectively.</title>
        <authorList>
            <person name="Li L."/>
            <person name="Cleenwerck I."/>
            <person name="De Vuyst L."/>
            <person name="Vandamme P."/>
        </authorList>
    </citation>
    <scope>NUCLEOTIDE SEQUENCE [LARGE SCALE GENOMIC DNA]</scope>
    <source>
        <strain evidence="3 4">LMG 1608</strain>
    </source>
</reference>
<evidence type="ECO:0000256" key="2">
    <source>
        <dbReference type="SAM" id="Phobius"/>
    </source>
</evidence>
<keyword evidence="2" id="KW-0472">Membrane</keyword>
<evidence type="ECO:0000313" key="3">
    <source>
        <dbReference type="EMBL" id="KXV71606.1"/>
    </source>
</evidence>
<dbReference type="AlphaFoldDB" id="A0A149UUV9"/>
<name>A0A149UUV9_9PROT</name>
<feature type="transmembrane region" description="Helical" evidence="2">
    <location>
        <begin position="41"/>
        <end position="61"/>
    </location>
</feature>
<protein>
    <submittedName>
        <fullName evidence="3">Uncharacterized protein</fullName>
    </submittedName>
</protein>
<evidence type="ECO:0000256" key="1">
    <source>
        <dbReference type="SAM" id="MobiDB-lite"/>
    </source>
</evidence>
<accession>A0A149UUV9</accession>
<dbReference type="PATRIC" id="fig|178900.6.peg.968"/>
<gene>
    <name evidence="3" type="ORF">AD952_08255</name>
</gene>
<dbReference type="EMBL" id="LHZY01000020">
    <property type="protein sequence ID" value="KXV71606.1"/>
    <property type="molecule type" value="Genomic_DNA"/>
</dbReference>
<feature type="region of interest" description="Disordered" evidence="1">
    <location>
        <begin position="62"/>
        <end position="86"/>
    </location>
</feature>
<dbReference type="Proteomes" id="UP000075312">
    <property type="component" value="Unassembled WGS sequence"/>
</dbReference>
<comment type="caution">
    <text evidence="3">The sequence shown here is derived from an EMBL/GenBank/DDBJ whole genome shotgun (WGS) entry which is preliminary data.</text>
</comment>
<keyword evidence="2" id="KW-0812">Transmembrane</keyword>
<sequence length="86" mass="10007">MHHSVGLTKSKGDRPEKQKECRTVAFIRFEYFLMEGLMKHILFTLCLIAPLMLTSCAGGHYHHHHGPRPDWNNNSHNHPPPRPMLR</sequence>
<evidence type="ECO:0000313" key="4">
    <source>
        <dbReference type="Proteomes" id="UP000075312"/>
    </source>
</evidence>
<keyword evidence="2" id="KW-1133">Transmembrane helix</keyword>